<feature type="compositionally biased region" description="Low complexity" evidence="1">
    <location>
        <begin position="73"/>
        <end position="85"/>
    </location>
</feature>
<sequence>MSFTLPSLRSLATRLLVRPTPLTAAMMTTTTSPSRPTPTPCPHQTLPTTRALSTTTTLTAKGNAPPRGGGKPGTKPGIKPGSKPGKQAKKKAGGKHGLPARDPKFINMLSHFAILSPDRIPAPLRMGRNRHLRHWTIHRAWMLFRRREREARERNLMRQHQSMYAACEALRLTAGPGTRDEGYLYRKAMDKRYVYGLRGIPIDYARPQTETPARVAWNHDWKR</sequence>
<evidence type="ECO:0000313" key="3">
    <source>
        <dbReference type="Proteomes" id="UP001302676"/>
    </source>
</evidence>
<accession>A0AAN6ZP61</accession>
<dbReference type="RefSeq" id="XP_062639941.1">
    <property type="nucleotide sequence ID" value="XM_062779577.1"/>
</dbReference>
<dbReference type="GO" id="GO:0032543">
    <property type="term" value="P:mitochondrial translation"/>
    <property type="evidence" value="ECO:0007669"/>
    <property type="project" value="InterPro"/>
</dbReference>
<gene>
    <name evidence="2" type="ORF">C8A04DRAFT_25486</name>
</gene>
<comment type="caution">
    <text evidence="2">The sequence shown here is derived from an EMBL/GenBank/DDBJ whole genome shotgun (WGS) entry which is preliminary data.</text>
</comment>
<dbReference type="PANTHER" id="PTHR39150:SF1">
    <property type="entry name" value="LARGE RIBOSOMAL SUBUNIT PROTEIN ML40"/>
    <property type="match status" value="1"/>
</dbReference>
<dbReference type="PANTHER" id="PTHR39150">
    <property type="entry name" value="54S RIBOSOMAL PROTEIN L28, MITOCHONDRIAL"/>
    <property type="match status" value="1"/>
</dbReference>
<dbReference type="AlphaFoldDB" id="A0AAN6ZP61"/>
<protein>
    <recommendedName>
        <fullName evidence="4">Mitochondrial ribosomal protein L28</fullName>
    </recommendedName>
</protein>
<organism evidence="2 3">
    <name type="scientific">Dichotomopilus funicola</name>
    <dbReference type="NCBI Taxonomy" id="1934379"/>
    <lineage>
        <taxon>Eukaryota</taxon>
        <taxon>Fungi</taxon>
        <taxon>Dikarya</taxon>
        <taxon>Ascomycota</taxon>
        <taxon>Pezizomycotina</taxon>
        <taxon>Sordariomycetes</taxon>
        <taxon>Sordariomycetidae</taxon>
        <taxon>Sordariales</taxon>
        <taxon>Chaetomiaceae</taxon>
        <taxon>Dichotomopilus</taxon>
    </lineage>
</organism>
<dbReference type="Proteomes" id="UP001302676">
    <property type="component" value="Unassembled WGS sequence"/>
</dbReference>
<evidence type="ECO:0000313" key="2">
    <source>
        <dbReference type="EMBL" id="KAK4146570.1"/>
    </source>
</evidence>
<reference evidence="2" key="1">
    <citation type="journal article" date="2023" name="Mol. Phylogenet. Evol.">
        <title>Genome-scale phylogeny and comparative genomics of the fungal order Sordariales.</title>
        <authorList>
            <person name="Hensen N."/>
            <person name="Bonometti L."/>
            <person name="Westerberg I."/>
            <person name="Brannstrom I.O."/>
            <person name="Guillou S."/>
            <person name="Cros-Aarteil S."/>
            <person name="Calhoun S."/>
            <person name="Haridas S."/>
            <person name="Kuo A."/>
            <person name="Mondo S."/>
            <person name="Pangilinan J."/>
            <person name="Riley R."/>
            <person name="LaButti K."/>
            <person name="Andreopoulos B."/>
            <person name="Lipzen A."/>
            <person name="Chen C."/>
            <person name="Yan M."/>
            <person name="Daum C."/>
            <person name="Ng V."/>
            <person name="Clum A."/>
            <person name="Steindorff A."/>
            <person name="Ohm R.A."/>
            <person name="Martin F."/>
            <person name="Silar P."/>
            <person name="Natvig D.O."/>
            <person name="Lalanne C."/>
            <person name="Gautier V."/>
            <person name="Ament-Velasquez S.L."/>
            <person name="Kruys A."/>
            <person name="Hutchinson M.I."/>
            <person name="Powell A.J."/>
            <person name="Barry K."/>
            <person name="Miller A.N."/>
            <person name="Grigoriev I.V."/>
            <person name="Debuchy R."/>
            <person name="Gladieux P."/>
            <person name="Hiltunen Thoren M."/>
            <person name="Johannesson H."/>
        </authorList>
    </citation>
    <scope>NUCLEOTIDE SEQUENCE</scope>
    <source>
        <strain evidence="2">CBS 141.50</strain>
    </source>
</reference>
<proteinExistence type="predicted"/>
<dbReference type="EMBL" id="MU853560">
    <property type="protein sequence ID" value="KAK4146570.1"/>
    <property type="molecule type" value="Genomic_DNA"/>
</dbReference>
<keyword evidence="3" id="KW-1185">Reference proteome</keyword>
<name>A0AAN6ZP61_9PEZI</name>
<evidence type="ECO:0000256" key="1">
    <source>
        <dbReference type="SAM" id="MobiDB-lite"/>
    </source>
</evidence>
<feature type="compositionally biased region" description="Low complexity" evidence="1">
    <location>
        <begin position="45"/>
        <end position="59"/>
    </location>
</feature>
<dbReference type="Gene3D" id="6.10.250.3440">
    <property type="match status" value="1"/>
</dbReference>
<reference evidence="2" key="2">
    <citation type="submission" date="2023-05" db="EMBL/GenBank/DDBJ databases">
        <authorList>
            <consortium name="Lawrence Berkeley National Laboratory"/>
            <person name="Steindorff A."/>
            <person name="Hensen N."/>
            <person name="Bonometti L."/>
            <person name="Westerberg I."/>
            <person name="Brannstrom I.O."/>
            <person name="Guillou S."/>
            <person name="Cros-Aarteil S."/>
            <person name="Calhoun S."/>
            <person name="Haridas S."/>
            <person name="Kuo A."/>
            <person name="Mondo S."/>
            <person name="Pangilinan J."/>
            <person name="Riley R."/>
            <person name="Labutti K."/>
            <person name="Andreopoulos B."/>
            <person name="Lipzen A."/>
            <person name="Chen C."/>
            <person name="Yanf M."/>
            <person name="Daum C."/>
            <person name="Ng V."/>
            <person name="Clum A."/>
            <person name="Ohm R."/>
            <person name="Martin F."/>
            <person name="Silar P."/>
            <person name="Natvig D."/>
            <person name="Lalanne C."/>
            <person name="Gautier V."/>
            <person name="Ament-Velasquez S.L."/>
            <person name="Kruys A."/>
            <person name="Hutchinson M.I."/>
            <person name="Powell A.J."/>
            <person name="Barry K."/>
            <person name="Miller A.N."/>
            <person name="Grigoriev I.V."/>
            <person name="Debuchy R."/>
            <person name="Gladieux P."/>
            <person name="Thoren M.H."/>
            <person name="Johannesson H."/>
        </authorList>
    </citation>
    <scope>NUCLEOTIDE SEQUENCE</scope>
    <source>
        <strain evidence="2">CBS 141.50</strain>
    </source>
</reference>
<dbReference type="InterPro" id="IPR042831">
    <property type="entry name" value="Ribosomal_mL40_fung"/>
</dbReference>
<dbReference type="GO" id="GO:0005739">
    <property type="term" value="C:mitochondrion"/>
    <property type="evidence" value="ECO:0007669"/>
    <property type="project" value="GOC"/>
</dbReference>
<dbReference type="GeneID" id="87816190"/>
<evidence type="ECO:0008006" key="4">
    <source>
        <dbReference type="Google" id="ProtNLM"/>
    </source>
</evidence>
<feature type="region of interest" description="Disordered" evidence="1">
    <location>
        <begin position="27"/>
        <end position="101"/>
    </location>
</feature>
<dbReference type="GO" id="GO:0003735">
    <property type="term" value="F:structural constituent of ribosome"/>
    <property type="evidence" value="ECO:0007669"/>
    <property type="project" value="InterPro"/>
</dbReference>